<accession>A0ABR1BA90</accession>
<gene>
    <name evidence="1" type="ORF">RUM44_012069</name>
</gene>
<dbReference type="Proteomes" id="UP001359485">
    <property type="component" value="Unassembled WGS sequence"/>
</dbReference>
<keyword evidence="2" id="KW-1185">Reference proteome</keyword>
<name>A0ABR1BA90_POLSC</name>
<proteinExistence type="predicted"/>
<organism evidence="1 2">
    <name type="scientific">Polyplax serrata</name>
    <name type="common">Common mouse louse</name>
    <dbReference type="NCBI Taxonomy" id="468196"/>
    <lineage>
        <taxon>Eukaryota</taxon>
        <taxon>Metazoa</taxon>
        <taxon>Ecdysozoa</taxon>
        <taxon>Arthropoda</taxon>
        <taxon>Hexapoda</taxon>
        <taxon>Insecta</taxon>
        <taxon>Pterygota</taxon>
        <taxon>Neoptera</taxon>
        <taxon>Paraneoptera</taxon>
        <taxon>Psocodea</taxon>
        <taxon>Troctomorpha</taxon>
        <taxon>Phthiraptera</taxon>
        <taxon>Anoplura</taxon>
        <taxon>Polyplacidae</taxon>
        <taxon>Polyplax</taxon>
    </lineage>
</organism>
<evidence type="ECO:0000313" key="2">
    <source>
        <dbReference type="Proteomes" id="UP001359485"/>
    </source>
</evidence>
<evidence type="ECO:0000313" key="1">
    <source>
        <dbReference type="EMBL" id="KAK6640376.1"/>
    </source>
</evidence>
<comment type="caution">
    <text evidence="1">The sequence shown here is derived from an EMBL/GenBank/DDBJ whole genome shotgun (WGS) entry which is preliminary data.</text>
</comment>
<protein>
    <submittedName>
        <fullName evidence="1">Uncharacterized protein</fullName>
    </submittedName>
</protein>
<sequence length="220" mass="25380">MSEAFYETEQSQAKVKKEVPEYPPRMNQTKSLLDTHHMESTCLSNGIRTLTKKFECDSISTRPVPVELSRSGWFSTDLFNVSRMTLTWNSSKLVGIPVPQAQTTRLSHGSLVGWSIHPGPRLTACNKRVNTVRRRRKSDLPAEWYPRHPPKSLSLITTGLDLSKTTLYGTWKISLDESIRFGMMEEATFRGTSWLWLYLVIKHQMCNWVERTFAHQIYSL</sequence>
<reference evidence="1 2" key="1">
    <citation type="submission" date="2023-09" db="EMBL/GenBank/DDBJ databases">
        <title>Genomes of two closely related lineages of the louse Polyplax serrata with different host specificities.</title>
        <authorList>
            <person name="Martinu J."/>
            <person name="Tarabai H."/>
            <person name="Stefka J."/>
            <person name="Hypsa V."/>
        </authorList>
    </citation>
    <scope>NUCLEOTIDE SEQUENCE [LARGE SCALE GENOMIC DNA]</scope>
    <source>
        <strain evidence="1">98ZLc_SE</strain>
    </source>
</reference>
<dbReference type="EMBL" id="JAWJWF010000001">
    <property type="protein sequence ID" value="KAK6640376.1"/>
    <property type="molecule type" value="Genomic_DNA"/>
</dbReference>